<evidence type="ECO:0000313" key="3">
    <source>
        <dbReference type="Proteomes" id="UP001390339"/>
    </source>
</evidence>
<keyword evidence="3" id="KW-1185">Reference proteome</keyword>
<feature type="domain" description="2EXR" evidence="1">
    <location>
        <begin position="100"/>
        <end position="168"/>
    </location>
</feature>
<dbReference type="EMBL" id="JAPCWZ010000004">
    <property type="protein sequence ID" value="KAK8868325.1"/>
    <property type="molecule type" value="Genomic_DNA"/>
</dbReference>
<comment type="caution">
    <text evidence="2">The sequence shown here is derived from an EMBL/GenBank/DDBJ whole genome shotgun (WGS) entry which is preliminary data.</text>
</comment>
<accession>A0ABR2IU08</accession>
<evidence type="ECO:0000313" key="2">
    <source>
        <dbReference type="EMBL" id="KAK8868325.1"/>
    </source>
</evidence>
<proteinExistence type="predicted"/>
<protein>
    <recommendedName>
        <fullName evidence="1">2EXR domain-containing protein</fullName>
    </recommendedName>
</protein>
<dbReference type="Proteomes" id="UP001390339">
    <property type="component" value="Unassembled WGS sequence"/>
</dbReference>
<gene>
    <name evidence="2" type="ORF">PGQ11_006903</name>
</gene>
<name>A0ABR2IU08_9PEZI</name>
<organism evidence="2 3">
    <name type="scientific">Apiospora arundinis</name>
    <dbReference type="NCBI Taxonomy" id="335852"/>
    <lineage>
        <taxon>Eukaryota</taxon>
        <taxon>Fungi</taxon>
        <taxon>Dikarya</taxon>
        <taxon>Ascomycota</taxon>
        <taxon>Pezizomycotina</taxon>
        <taxon>Sordariomycetes</taxon>
        <taxon>Xylariomycetidae</taxon>
        <taxon>Amphisphaeriales</taxon>
        <taxon>Apiosporaceae</taxon>
        <taxon>Apiospora</taxon>
    </lineage>
</organism>
<dbReference type="Pfam" id="PF20150">
    <property type="entry name" value="2EXR"/>
    <property type="match status" value="1"/>
</dbReference>
<reference evidence="2 3" key="1">
    <citation type="journal article" date="2024" name="IMA Fungus">
        <title>Apiospora arundinis, a panoply of carbohydrate-active enzymes and secondary metabolites.</title>
        <authorList>
            <person name="Sorensen T."/>
            <person name="Petersen C."/>
            <person name="Muurmann A.T."/>
            <person name="Christiansen J.V."/>
            <person name="Brundto M.L."/>
            <person name="Overgaard C.K."/>
            <person name="Boysen A.T."/>
            <person name="Wollenberg R.D."/>
            <person name="Larsen T.O."/>
            <person name="Sorensen J.L."/>
            <person name="Nielsen K.L."/>
            <person name="Sondergaard T.E."/>
        </authorList>
    </citation>
    <scope>NUCLEOTIDE SEQUENCE [LARGE SCALE GENOMIC DNA]</scope>
    <source>
        <strain evidence="2 3">AAU 773</strain>
    </source>
</reference>
<sequence length="399" mass="45745">MNASIMRYECLADDCPGHDEKPLFSVEYSQALLVKKGNRVKDCLVAAVEEEFDRHNEIHGLALNLCGYTEASTGLIKRLKDDIKLLKQENADIRLGSRRFTCFGRLPTEIRAMIWELAAVETHTPKIFQVDIARMTRHDGGPEYSVRYARQNVAQACKESRYLLHPLKPEENDWEMMSEKRREVLEKGLTWGWNDISGWAWFQGARDGILLSGSMLDSEKATGEKALGALEALVGPLRRVLLPWRENPNGDDLGLGTGMFAKFGCLRHLQNLEFVMLRRRIKRSDRAHWPILPFAVDVDDPVAVKDALNGLGDDAAFFRRDARYFGEPDYIIEDAGPAEYWGIFHKCIQEDWLLAQDELDPYDGDDKPVVDREVVDWGHPWVREHLKKIPLFKRVILLE</sequence>
<dbReference type="InterPro" id="IPR045518">
    <property type="entry name" value="2EXR"/>
</dbReference>
<evidence type="ECO:0000259" key="1">
    <source>
        <dbReference type="Pfam" id="PF20150"/>
    </source>
</evidence>